<sequence>MHSDSCYFLPAGGYPVIFVWQLKSAAYGVCKTHASNN</sequence>
<proteinExistence type="predicted"/>
<dbReference type="AlphaFoldDB" id="A0A0H3NLS0"/>
<gene>
    <name evidence="1" type="ordered locus">Y11_20951</name>
</gene>
<evidence type="ECO:0000313" key="2">
    <source>
        <dbReference type="Proteomes" id="UP000008084"/>
    </source>
</evidence>
<dbReference type="HOGENOM" id="CLU_3350579_0_0_6"/>
<name>A0A0H3NLS0_YERE1</name>
<reference evidence="1 2" key="1">
    <citation type="journal article" date="2011" name="J. Bacteriol.">
        <title>Complete genome sequence of Yersinia enterocolitica subsp. palearctica serogroup O:3.</title>
        <authorList>
            <person name="Batzilla J."/>
            <person name="Hoper D."/>
            <person name="Antonenka U."/>
            <person name="Heesemann J."/>
            <person name="Rakin A."/>
        </authorList>
    </citation>
    <scope>NUCLEOTIDE SEQUENCE [LARGE SCALE GENOMIC DNA]</scope>
    <source>
        <strain evidence="2">DSM 13030 / CIP 106945 / Y11</strain>
    </source>
</reference>
<dbReference type="EMBL" id="FR729477">
    <property type="protein sequence ID" value="CBY26086.1"/>
    <property type="molecule type" value="Genomic_DNA"/>
</dbReference>
<dbReference type="KEGG" id="yey:Y11_20951"/>
<evidence type="ECO:0000313" key="1">
    <source>
        <dbReference type="EMBL" id="CBY26086.1"/>
    </source>
</evidence>
<dbReference type="PATRIC" id="fig|930944.6.peg.2081"/>
<protein>
    <submittedName>
        <fullName evidence="1">Uncharacterized protein</fullName>
    </submittedName>
</protein>
<dbReference type="Proteomes" id="UP000008084">
    <property type="component" value="Chromosome"/>
</dbReference>
<organism evidence="1 2">
    <name type="scientific">Yersinia enterocolitica subsp. palearctica serotype O:3 (strain DSM 13030 / CIP 106945 / Y11)</name>
    <dbReference type="NCBI Taxonomy" id="930944"/>
    <lineage>
        <taxon>Bacteria</taxon>
        <taxon>Pseudomonadati</taxon>
        <taxon>Pseudomonadota</taxon>
        <taxon>Gammaproteobacteria</taxon>
        <taxon>Enterobacterales</taxon>
        <taxon>Yersiniaceae</taxon>
        <taxon>Yersinia</taxon>
    </lineage>
</organism>
<accession>A0A0H3NLS0</accession>